<name>A0A3B0XZK7_9ZZZZ</name>
<reference evidence="1" key="1">
    <citation type="submission" date="2018-06" db="EMBL/GenBank/DDBJ databases">
        <authorList>
            <person name="Zhirakovskaya E."/>
        </authorList>
    </citation>
    <scope>NUCLEOTIDE SEQUENCE</scope>
</reference>
<accession>A0A3B0XZK7</accession>
<dbReference type="AlphaFoldDB" id="A0A3B0XZK7"/>
<proteinExistence type="predicted"/>
<sequence>MKKLFLNTLLLLCTLGSGIISDSYASSSKRIEVYTISQNFWDVMPGDTLDEIVVQLLPGNPSMQKVLLSNILQLNPHAFSNNNSDQLKANVRLWLPNNTIITPGTPDKNKYESQSFSWGQVHRVKRN</sequence>
<gene>
    <name evidence="1" type="ORF">MNBD_GAMMA09-2574</name>
</gene>
<dbReference type="EMBL" id="UOFI01000188">
    <property type="protein sequence ID" value="VAW70150.1"/>
    <property type="molecule type" value="Genomic_DNA"/>
</dbReference>
<evidence type="ECO:0000313" key="1">
    <source>
        <dbReference type="EMBL" id="VAW70150.1"/>
    </source>
</evidence>
<protein>
    <submittedName>
        <fullName evidence="1">Uncharacterized protein</fullName>
    </submittedName>
</protein>
<organism evidence="1">
    <name type="scientific">hydrothermal vent metagenome</name>
    <dbReference type="NCBI Taxonomy" id="652676"/>
    <lineage>
        <taxon>unclassified sequences</taxon>
        <taxon>metagenomes</taxon>
        <taxon>ecological metagenomes</taxon>
    </lineage>
</organism>